<evidence type="ECO:0000313" key="2">
    <source>
        <dbReference type="Proteomes" id="UP001234178"/>
    </source>
</evidence>
<reference evidence="1 2" key="1">
    <citation type="journal article" date="2023" name="Nucleic Acids Res.">
        <title>The hologenome of Daphnia magna reveals possible DNA methylation and microbiome-mediated evolution of the host genome.</title>
        <authorList>
            <person name="Chaturvedi A."/>
            <person name="Li X."/>
            <person name="Dhandapani V."/>
            <person name="Marshall H."/>
            <person name="Kissane S."/>
            <person name="Cuenca-Cambronero M."/>
            <person name="Asole G."/>
            <person name="Calvet F."/>
            <person name="Ruiz-Romero M."/>
            <person name="Marangio P."/>
            <person name="Guigo R."/>
            <person name="Rago D."/>
            <person name="Mirbahai L."/>
            <person name="Eastwood N."/>
            <person name="Colbourne J.K."/>
            <person name="Zhou J."/>
            <person name="Mallon E."/>
            <person name="Orsini L."/>
        </authorList>
    </citation>
    <scope>NUCLEOTIDE SEQUENCE [LARGE SCALE GENOMIC DNA]</scope>
    <source>
        <strain evidence="1">LRV0_1</strain>
    </source>
</reference>
<comment type="caution">
    <text evidence="1">The sequence shown here is derived from an EMBL/GenBank/DDBJ whole genome shotgun (WGS) entry which is preliminary data.</text>
</comment>
<accession>A0ABR0AJ18</accession>
<name>A0ABR0AJ18_9CRUS</name>
<dbReference type="Proteomes" id="UP001234178">
    <property type="component" value="Unassembled WGS sequence"/>
</dbReference>
<gene>
    <name evidence="1" type="ORF">OUZ56_010612</name>
</gene>
<sequence>MLTGGMKGNLVVSVCGVETGVESALAVYFGDRVTWSTRRIRILPVLAFLITTRGAAHSDASVTGTITPCDTNWSSLDFTSGRSQNGIGRAPFT</sequence>
<evidence type="ECO:0008006" key="3">
    <source>
        <dbReference type="Google" id="ProtNLM"/>
    </source>
</evidence>
<dbReference type="EMBL" id="JAOYFB010000037">
    <property type="protein sequence ID" value="KAK4025109.1"/>
    <property type="molecule type" value="Genomic_DNA"/>
</dbReference>
<proteinExistence type="predicted"/>
<protein>
    <recommendedName>
        <fullName evidence="3">Secreted protein</fullName>
    </recommendedName>
</protein>
<keyword evidence="2" id="KW-1185">Reference proteome</keyword>
<evidence type="ECO:0000313" key="1">
    <source>
        <dbReference type="EMBL" id="KAK4025109.1"/>
    </source>
</evidence>
<organism evidence="1 2">
    <name type="scientific">Daphnia magna</name>
    <dbReference type="NCBI Taxonomy" id="35525"/>
    <lineage>
        <taxon>Eukaryota</taxon>
        <taxon>Metazoa</taxon>
        <taxon>Ecdysozoa</taxon>
        <taxon>Arthropoda</taxon>
        <taxon>Crustacea</taxon>
        <taxon>Branchiopoda</taxon>
        <taxon>Diplostraca</taxon>
        <taxon>Cladocera</taxon>
        <taxon>Anomopoda</taxon>
        <taxon>Daphniidae</taxon>
        <taxon>Daphnia</taxon>
    </lineage>
</organism>